<reference evidence="1" key="2">
    <citation type="submission" date="2021-02" db="EMBL/GenBank/DDBJ databases">
        <authorList>
            <person name="Kimball J.A."/>
            <person name="Haas M.W."/>
            <person name="Macchietto M."/>
            <person name="Kono T."/>
            <person name="Duquette J."/>
            <person name="Shao M."/>
        </authorList>
    </citation>
    <scope>NUCLEOTIDE SEQUENCE</scope>
    <source>
        <tissue evidence="1">Fresh leaf tissue</tissue>
    </source>
</reference>
<comment type="caution">
    <text evidence="1">The sequence shown here is derived from an EMBL/GenBank/DDBJ whole genome shotgun (WGS) entry which is preliminary data.</text>
</comment>
<dbReference type="Proteomes" id="UP000729402">
    <property type="component" value="Unassembled WGS sequence"/>
</dbReference>
<dbReference type="EMBL" id="JAAALK010000287">
    <property type="protein sequence ID" value="KAG8056608.1"/>
    <property type="molecule type" value="Genomic_DNA"/>
</dbReference>
<organism evidence="1 2">
    <name type="scientific">Zizania palustris</name>
    <name type="common">Northern wild rice</name>
    <dbReference type="NCBI Taxonomy" id="103762"/>
    <lineage>
        <taxon>Eukaryota</taxon>
        <taxon>Viridiplantae</taxon>
        <taxon>Streptophyta</taxon>
        <taxon>Embryophyta</taxon>
        <taxon>Tracheophyta</taxon>
        <taxon>Spermatophyta</taxon>
        <taxon>Magnoliopsida</taxon>
        <taxon>Liliopsida</taxon>
        <taxon>Poales</taxon>
        <taxon>Poaceae</taxon>
        <taxon>BOP clade</taxon>
        <taxon>Oryzoideae</taxon>
        <taxon>Oryzeae</taxon>
        <taxon>Zizaniinae</taxon>
        <taxon>Zizania</taxon>
    </lineage>
</organism>
<name>A0A8J5RSN5_ZIZPA</name>
<proteinExistence type="predicted"/>
<accession>A0A8J5RSN5</accession>
<evidence type="ECO:0000313" key="1">
    <source>
        <dbReference type="EMBL" id="KAG8056608.1"/>
    </source>
</evidence>
<dbReference type="AlphaFoldDB" id="A0A8J5RSN5"/>
<protein>
    <submittedName>
        <fullName evidence="1">Uncharacterized protein</fullName>
    </submittedName>
</protein>
<sequence length="279" mass="31841">MWSPHLAKRRVDIKKLVKRVTINHDIEIIPQDKIVQQKKNLIDLNEEFFMEEGVDELDSMKQQIEGNNIRGAMEPDILTCKTEQHTPSSDTPQARICQQKNLIDMYEEFFRKEAIDELDSMKQQIEEDNIGGAMQPCILTHKTRQHTSSSDTPRDGICRRKNNIIDLYEEFFRKEEEAINELDYLKQQTEEDNTGGAMEPCILTHKTVQHTPSSDTPQLLDGSDNKSSELFGQLQVVSLASVHPDRKICKDGESLVQHSILGSDGLSGQRTGYIFGIKV</sequence>
<evidence type="ECO:0000313" key="2">
    <source>
        <dbReference type="Proteomes" id="UP000729402"/>
    </source>
</evidence>
<keyword evidence="2" id="KW-1185">Reference proteome</keyword>
<gene>
    <name evidence="1" type="ORF">GUJ93_ZPchr0002g23631</name>
</gene>
<reference evidence="1" key="1">
    <citation type="journal article" date="2021" name="bioRxiv">
        <title>Whole Genome Assembly and Annotation of Northern Wild Rice, Zizania palustris L., Supports a Whole Genome Duplication in the Zizania Genus.</title>
        <authorList>
            <person name="Haas M."/>
            <person name="Kono T."/>
            <person name="Macchietto M."/>
            <person name="Millas R."/>
            <person name="McGilp L."/>
            <person name="Shao M."/>
            <person name="Duquette J."/>
            <person name="Hirsch C.N."/>
            <person name="Kimball J."/>
        </authorList>
    </citation>
    <scope>NUCLEOTIDE SEQUENCE</scope>
    <source>
        <tissue evidence="1">Fresh leaf tissue</tissue>
    </source>
</reference>